<keyword evidence="3" id="KW-1185">Reference proteome</keyword>
<evidence type="ECO:0000313" key="2">
    <source>
        <dbReference type="EMBL" id="SIN44385.1"/>
    </source>
</evidence>
<sequence length="169" mass="18319">MRELGLLRRAVLATRDGRICTRPRADGRGLDIPTRRVDGLPVEECLRGLLRDTFGGVRPTTLLGYVRNTVAAPTEGCEWPTSEAYFAVWHCELPPDDDVTAVWLTGAEAKAEPGGPALGRSPRSSIPVRTGRGPPFDRTGYRRPHRPTGGDPCRTNRSVTSRSAASGTV</sequence>
<organism evidence="2 3">
    <name type="scientific">Micromonospora cremea</name>
    <dbReference type="NCBI Taxonomy" id="709881"/>
    <lineage>
        <taxon>Bacteria</taxon>
        <taxon>Bacillati</taxon>
        <taxon>Actinomycetota</taxon>
        <taxon>Actinomycetes</taxon>
        <taxon>Micromonosporales</taxon>
        <taxon>Micromonosporaceae</taxon>
        <taxon>Micromonospora</taxon>
    </lineage>
</organism>
<dbReference type="EMBL" id="FSQT01000002">
    <property type="protein sequence ID" value="SIN44385.1"/>
    <property type="molecule type" value="Genomic_DNA"/>
</dbReference>
<evidence type="ECO:0000256" key="1">
    <source>
        <dbReference type="SAM" id="MobiDB-lite"/>
    </source>
</evidence>
<protein>
    <recommendedName>
        <fullName evidence="4">Nudix hydrolase domain-containing protein</fullName>
    </recommendedName>
</protein>
<dbReference type="RefSeq" id="WP_167627064.1">
    <property type="nucleotide sequence ID" value="NZ_FSQT01000002.1"/>
</dbReference>
<dbReference type="STRING" id="709881.SAMN04489832_7239"/>
<gene>
    <name evidence="2" type="ORF">SAMN04489832_7239</name>
</gene>
<name>A0A1N6BDW5_9ACTN</name>
<feature type="region of interest" description="Disordered" evidence="1">
    <location>
        <begin position="110"/>
        <end position="169"/>
    </location>
</feature>
<evidence type="ECO:0008006" key="4">
    <source>
        <dbReference type="Google" id="ProtNLM"/>
    </source>
</evidence>
<evidence type="ECO:0000313" key="3">
    <source>
        <dbReference type="Proteomes" id="UP000185124"/>
    </source>
</evidence>
<feature type="compositionally biased region" description="Polar residues" evidence="1">
    <location>
        <begin position="155"/>
        <end position="169"/>
    </location>
</feature>
<feature type="compositionally biased region" description="Low complexity" evidence="1">
    <location>
        <begin position="110"/>
        <end position="119"/>
    </location>
</feature>
<accession>A0A1N6BDW5</accession>
<dbReference type="Proteomes" id="UP000185124">
    <property type="component" value="Unassembled WGS sequence"/>
</dbReference>
<proteinExistence type="predicted"/>
<reference evidence="3" key="1">
    <citation type="submission" date="2016-12" db="EMBL/GenBank/DDBJ databases">
        <authorList>
            <person name="Varghese N."/>
            <person name="Submissions S."/>
        </authorList>
    </citation>
    <scope>NUCLEOTIDE SEQUENCE [LARGE SCALE GENOMIC DNA]</scope>
    <source>
        <strain evidence="3">DSM 45599</strain>
    </source>
</reference>
<dbReference type="AlphaFoldDB" id="A0A1N6BDW5"/>